<evidence type="ECO:0000256" key="1">
    <source>
        <dbReference type="ARBA" id="ARBA00004123"/>
    </source>
</evidence>
<evidence type="ECO:0000256" key="4">
    <source>
        <dbReference type="ARBA" id="ARBA00023008"/>
    </source>
</evidence>
<dbReference type="PANTHER" id="PTHR28088">
    <property type="entry name" value="TRANSCRIPTIONAL ACTIVATOR HAA1-RELATED"/>
    <property type="match status" value="1"/>
</dbReference>
<evidence type="ECO:0000256" key="7">
    <source>
        <dbReference type="ARBA" id="ARBA00023242"/>
    </source>
</evidence>
<keyword evidence="6" id="KW-0804">Transcription</keyword>
<comment type="subcellular location">
    <subcellularLocation>
        <location evidence="1">Nucleus</location>
    </subcellularLocation>
</comment>
<dbReference type="InterPro" id="IPR036395">
    <property type="entry name" value="Cu_fist_DNA-bd_dom_sf"/>
</dbReference>
<feature type="compositionally biased region" description="Low complexity" evidence="8">
    <location>
        <begin position="84"/>
        <end position="94"/>
    </location>
</feature>
<dbReference type="FunFam" id="3.90.430.10:FF:000001">
    <property type="entry name" value="Copper fist DNA-binding protein"/>
    <property type="match status" value="1"/>
</dbReference>
<dbReference type="Pfam" id="PF00649">
    <property type="entry name" value="Copper-fist"/>
    <property type="match status" value="1"/>
</dbReference>
<dbReference type="PROSITE" id="PS50073">
    <property type="entry name" value="COPPER_FIST_2"/>
    <property type="match status" value="1"/>
</dbReference>
<keyword evidence="11" id="KW-1185">Reference proteome</keyword>
<name>A0A370TP29_9HELO</name>
<feature type="compositionally biased region" description="Basic residues" evidence="8">
    <location>
        <begin position="95"/>
        <end position="109"/>
    </location>
</feature>
<evidence type="ECO:0000259" key="9">
    <source>
        <dbReference type="PROSITE" id="PS50073"/>
    </source>
</evidence>
<evidence type="ECO:0000256" key="6">
    <source>
        <dbReference type="ARBA" id="ARBA00023163"/>
    </source>
</evidence>
<feature type="compositionally biased region" description="Polar residues" evidence="8">
    <location>
        <begin position="143"/>
        <end position="168"/>
    </location>
</feature>
<dbReference type="SUPFAM" id="SSF57879">
    <property type="entry name" value="Zinc domain conserved in yeast copper-regulated transcription factors"/>
    <property type="match status" value="1"/>
</dbReference>
<dbReference type="Proteomes" id="UP000254866">
    <property type="component" value="Unassembled WGS sequence"/>
</dbReference>
<organism evidence="10 11">
    <name type="scientific">Venustampulla echinocandica</name>
    <dbReference type="NCBI Taxonomy" id="2656787"/>
    <lineage>
        <taxon>Eukaryota</taxon>
        <taxon>Fungi</taxon>
        <taxon>Dikarya</taxon>
        <taxon>Ascomycota</taxon>
        <taxon>Pezizomycotina</taxon>
        <taxon>Leotiomycetes</taxon>
        <taxon>Helotiales</taxon>
        <taxon>Pleuroascaceae</taxon>
        <taxon>Venustampulla</taxon>
    </lineage>
</organism>
<keyword evidence="2" id="KW-0479">Metal-binding</keyword>
<dbReference type="Gene3D" id="3.90.430.10">
    <property type="entry name" value="Copper fist DNA-binding domain"/>
    <property type="match status" value="1"/>
</dbReference>
<accession>A0A370TP29</accession>
<keyword evidence="5" id="KW-0805">Transcription regulation</keyword>
<dbReference type="RefSeq" id="XP_031869927.1">
    <property type="nucleotide sequence ID" value="XM_032013327.1"/>
</dbReference>
<gene>
    <name evidence="10" type="ORF">BP5553_04704</name>
</gene>
<proteinExistence type="predicted"/>
<feature type="region of interest" description="Disordered" evidence="8">
    <location>
        <begin position="71"/>
        <end position="216"/>
    </location>
</feature>
<sequence>MPIINGYKYSCEPCIRGHRATSCTHTDRILIEVRKPGRPLESCGHEFDTCTCGRLRDIGFFIDDVPTHPSFIPETQARSMTSPTTATAKTTQAKARSREKPKRSKRPSRKTSAVSQGEGSRKMEEGSTTQPIDQTPTIPQEQRSSSVYSPLNSPPSSMWFGSTNSTGQGMVPGMVEDITMGSNPSLQQPEAQSEDQTYTRLQYMMPGQEQTWRPMR</sequence>
<dbReference type="AlphaFoldDB" id="A0A370TP29"/>
<dbReference type="InterPro" id="IPR051763">
    <property type="entry name" value="Copper_Homeo_Regul"/>
</dbReference>
<feature type="compositionally biased region" description="Polar residues" evidence="8">
    <location>
        <begin position="180"/>
        <end position="200"/>
    </location>
</feature>
<evidence type="ECO:0000256" key="5">
    <source>
        <dbReference type="ARBA" id="ARBA00023015"/>
    </source>
</evidence>
<dbReference type="GO" id="GO:0000981">
    <property type="term" value="F:DNA-binding transcription factor activity, RNA polymerase II-specific"/>
    <property type="evidence" value="ECO:0007669"/>
    <property type="project" value="TreeGrafter"/>
</dbReference>
<dbReference type="GeneID" id="43597553"/>
<evidence type="ECO:0000313" key="10">
    <source>
        <dbReference type="EMBL" id="RDL37271.1"/>
    </source>
</evidence>
<dbReference type="SMART" id="SM00412">
    <property type="entry name" value="Cu_FIST"/>
    <property type="match status" value="1"/>
</dbReference>
<comment type="caution">
    <text evidence="10">The sequence shown here is derived from an EMBL/GenBank/DDBJ whole genome shotgun (WGS) entry which is preliminary data.</text>
</comment>
<reference evidence="10 11" key="1">
    <citation type="journal article" date="2018" name="IMA Fungus">
        <title>IMA Genome-F 9: Draft genome sequence of Annulohypoxylon stygium, Aspergillus mulundensis, Berkeleyomyces basicola (syn. Thielaviopsis basicola), Ceratocystis smalleyi, two Cercospora beticola strains, Coleophoma cylindrospora, Fusarium fracticaudum, Phialophora cf. hyalina, and Morchella septimelata.</title>
        <authorList>
            <person name="Wingfield B.D."/>
            <person name="Bills G.F."/>
            <person name="Dong Y."/>
            <person name="Huang W."/>
            <person name="Nel W.J."/>
            <person name="Swalarsk-Parry B.S."/>
            <person name="Vaghefi N."/>
            <person name="Wilken P.M."/>
            <person name="An Z."/>
            <person name="de Beer Z.W."/>
            <person name="De Vos L."/>
            <person name="Chen L."/>
            <person name="Duong T.A."/>
            <person name="Gao Y."/>
            <person name="Hammerbacher A."/>
            <person name="Kikkert J.R."/>
            <person name="Li Y."/>
            <person name="Li H."/>
            <person name="Li K."/>
            <person name="Li Q."/>
            <person name="Liu X."/>
            <person name="Ma X."/>
            <person name="Naidoo K."/>
            <person name="Pethybridge S.J."/>
            <person name="Sun J."/>
            <person name="Steenkamp E.T."/>
            <person name="van der Nest M.A."/>
            <person name="van Wyk S."/>
            <person name="Wingfield M.J."/>
            <person name="Xiong C."/>
            <person name="Yue Q."/>
            <person name="Zhang X."/>
        </authorList>
    </citation>
    <scope>NUCLEOTIDE SEQUENCE [LARGE SCALE GENOMIC DNA]</scope>
    <source>
        <strain evidence="10 11">BP 5553</strain>
    </source>
</reference>
<dbReference type="GO" id="GO:0045944">
    <property type="term" value="P:positive regulation of transcription by RNA polymerase II"/>
    <property type="evidence" value="ECO:0007669"/>
    <property type="project" value="TreeGrafter"/>
</dbReference>
<dbReference type="EMBL" id="NPIC01000003">
    <property type="protein sequence ID" value="RDL37271.1"/>
    <property type="molecule type" value="Genomic_DNA"/>
</dbReference>
<dbReference type="OrthoDB" id="5600085at2759"/>
<dbReference type="InterPro" id="IPR001083">
    <property type="entry name" value="Cu_fist_DNA-bd_dom"/>
</dbReference>
<dbReference type="GO" id="GO:0006878">
    <property type="term" value="P:intracellular copper ion homeostasis"/>
    <property type="evidence" value="ECO:0007669"/>
    <property type="project" value="TreeGrafter"/>
</dbReference>
<evidence type="ECO:0000256" key="2">
    <source>
        <dbReference type="ARBA" id="ARBA00022723"/>
    </source>
</evidence>
<protein>
    <recommendedName>
        <fullName evidence="9">Copper-fist domain-containing protein</fullName>
    </recommendedName>
</protein>
<keyword evidence="4" id="KW-0186">Copper</keyword>
<keyword evidence="3" id="KW-0862">Zinc</keyword>
<evidence type="ECO:0000256" key="3">
    <source>
        <dbReference type="ARBA" id="ARBA00022833"/>
    </source>
</evidence>
<feature type="compositionally biased region" description="Low complexity" evidence="8">
    <location>
        <begin position="128"/>
        <end position="142"/>
    </location>
</feature>
<keyword evidence="7" id="KW-0539">Nucleus</keyword>
<evidence type="ECO:0000313" key="11">
    <source>
        <dbReference type="Proteomes" id="UP000254866"/>
    </source>
</evidence>
<evidence type="ECO:0000256" key="8">
    <source>
        <dbReference type="SAM" id="MobiDB-lite"/>
    </source>
</evidence>
<feature type="domain" description="Copper-fist" evidence="9">
    <location>
        <begin position="1"/>
        <end position="40"/>
    </location>
</feature>
<dbReference type="PANTHER" id="PTHR28088:SF9">
    <property type="entry name" value="TRANSCRIPTION FACTOR GRISEA, PUTATIVE (AFU_ORTHOLOGUE AFUA_1G13190)-RELATED"/>
    <property type="match status" value="1"/>
</dbReference>
<dbReference type="GO" id="GO:0006879">
    <property type="term" value="P:intracellular iron ion homeostasis"/>
    <property type="evidence" value="ECO:0007669"/>
    <property type="project" value="TreeGrafter"/>
</dbReference>
<dbReference type="SMART" id="SM01090">
    <property type="entry name" value="Copper-fist"/>
    <property type="match status" value="1"/>
</dbReference>
<dbReference type="PRINTS" id="PR00617">
    <property type="entry name" value="COPPERFIST"/>
</dbReference>
<dbReference type="GO" id="GO:0000978">
    <property type="term" value="F:RNA polymerase II cis-regulatory region sequence-specific DNA binding"/>
    <property type="evidence" value="ECO:0007669"/>
    <property type="project" value="TreeGrafter"/>
</dbReference>
<dbReference type="GO" id="GO:0005507">
    <property type="term" value="F:copper ion binding"/>
    <property type="evidence" value="ECO:0007669"/>
    <property type="project" value="InterPro"/>
</dbReference>
<dbReference type="GO" id="GO:0005634">
    <property type="term" value="C:nucleus"/>
    <property type="evidence" value="ECO:0007669"/>
    <property type="project" value="UniProtKB-SubCell"/>
</dbReference>